<reference evidence="2 3" key="2">
    <citation type="submission" date="2020-08" db="EMBL/GenBank/DDBJ databases">
        <authorList>
            <person name="Partida-Martinez L."/>
            <person name="Huntemann M."/>
            <person name="Clum A."/>
            <person name="Wang J."/>
            <person name="Palaniappan K."/>
            <person name="Ritter S."/>
            <person name="Chen I.-M."/>
            <person name="Stamatis D."/>
            <person name="Reddy T."/>
            <person name="O'Malley R."/>
            <person name="Daum C."/>
            <person name="Shapiro N."/>
            <person name="Ivanova N."/>
            <person name="Kyrpides N."/>
            <person name="Woyke T."/>
        </authorList>
    </citation>
    <scope>NUCLEOTIDE SEQUENCE [LARGE SCALE GENOMIC DNA]</scope>
    <source>
        <strain evidence="2 3">AS2.23</strain>
    </source>
</reference>
<feature type="signal peptide" evidence="1">
    <location>
        <begin position="1"/>
        <end position="34"/>
    </location>
</feature>
<evidence type="ECO:0000313" key="3">
    <source>
        <dbReference type="Proteomes" id="UP000533269"/>
    </source>
</evidence>
<evidence type="ECO:0008006" key="4">
    <source>
        <dbReference type="Google" id="ProtNLM"/>
    </source>
</evidence>
<accession>A0A7W4TPC4</accession>
<gene>
    <name evidence="2" type="ORF">FHR75_003461</name>
</gene>
<comment type="caution">
    <text evidence="2">The sequence shown here is derived from an EMBL/GenBank/DDBJ whole genome shotgun (WGS) entry which is preliminary data.</text>
</comment>
<dbReference type="Proteomes" id="UP000533269">
    <property type="component" value="Unassembled WGS sequence"/>
</dbReference>
<dbReference type="InterPro" id="IPR006311">
    <property type="entry name" value="TAT_signal"/>
</dbReference>
<proteinExistence type="predicted"/>
<keyword evidence="1" id="KW-0732">Signal</keyword>
<name>A0A7W4TPC4_KINRA</name>
<protein>
    <recommendedName>
        <fullName evidence="4">Ig-like domain-containing protein</fullName>
    </recommendedName>
</protein>
<evidence type="ECO:0000313" key="2">
    <source>
        <dbReference type="EMBL" id="MBB2902630.1"/>
    </source>
</evidence>
<organism evidence="2 3">
    <name type="scientific">Kineococcus radiotolerans</name>
    <dbReference type="NCBI Taxonomy" id="131568"/>
    <lineage>
        <taxon>Bacteria</taxon>
        <taxon>Bacillati</taxon>
        <taxon>Actinomycetota</taxon>
        <taxon>Actinomycetes</taxon>
        <taxon>Kineosporiales</taxon>
        <taxon>Kineosporiaceae</taxon>
        <taxon>Kineococcus</taxon>
    </lineage>
</organism>
<dbReference type="AlphaFoldDB" id="A0A7W4TPC4"/>
<reference evidence="2 3" key="1">
    <citation type="submission" date="2020-08" db="EMBL/GenBank/DDBJ databases">
        <title>The Agave Microbiome: Exploring the role of microbial communities in plant adaptations to desert environments.</title>
        <authorList>
            <person name="Partida-Martinez L.P."/>
        </authorList>
    </citation>
    <scope>NUCLEOTIDE SEQUENCE [LARGE SCALE GENOMIC DNA]</scope>
    <source>
        <strain evidence="2 3">AS2.23</strain>
    </source>
</reference>
<dbReference type="EMBL" id="JACHVY010000003">
    <property type="protein sequence ID" value="MBB2902630.1"/>
    <property type="molecule type" value="Genomic_DNA"/>
</dbReference>
<sequence>MTARPSVRTRHLRWSGALLGAALTAAAVAAPAEAATTTATAVRTLPFTGHGAADGTGTGGRGTARANAAVAQECNDGAALLAPQWYAIGKGTTGSLVATPRGAATATAVVDHWSGEVLACTAETVTRATRPVDVVAYFTAPAPAGTTLEVSLTRPAPSAPANDRMEAAHPIAALPFTTTVNTAAADADGPQLKNYDRCELSNWAPVQTNTVWYSYRPRVSGPAPQVTVTPASGWAAGNSHGDWAQQAGILEVLPDGSTRLVENADDWDCETPVTLTAGSTYLIGVYYGQDAHQDTVPVSGGPVKLSVTAR</sequence>
<feature type="chain" id="PRO_5030517431" description="Ig-like domain-containing protein" evidence="1">
    <location>
        <begin position="35"/>
        <end position="310"/>
    </location>
</feature>
<dbReference type="PROSITE" id="PS51318">
    <property type="entry name" value="TAT"/>
    <property type="match status" value="1"/>
</dbReference>
<evidence type="ECO:0000256" key="1">
    <source>
        <dbReference type="SAM" id="SignalP"/>
    </source>
</evidence>
<dbReference type="RefSeq" id="WP_183392352.1">
    <property type="nucleotide sequence ID" value="NZ_JACHVY010000003.1"/>
</dbReference>